<evidence type="ECO:0000256" key="6">
    <source>
        <dbReference type="ARBA" id="ARBA00022989"/>
    </source>
</evidence>
<dbReference type="GO" id="GO:0009103">
    <property type="term" value="P:lipopolysaccharide biosynthetic process"/>
    <property type="evidence" value="ECO:0007669"/>
    <property type="project" value="UniProtKB-KW"/>
</dbReference>
<dbReference type="EMBL" id="JAGQLH010000012">
    <property type="protein sequence ID" value="MCA9385296.1"/>
    <property type="molecule type" value="Genomic_DNA"/>
</dbReference>
<dbReference type="Gene3D" id="3.90.550.10">
    <property type="entry name" value="Spore Coat Polysaccharide Biosynthesis Protein SpsA, Chain A"/>
    <property type="match status" value="1"/>
</dbReference>
<dbReference type="AlphaFoldDB" id="A0A955L802"/>
<dbReference type="InterPro" id="IPR050256">
    <property type="entry name" value="Glycosyltransferase_2"/>
</dbReference>
<keyword evidence="6 8" id="KW-1133">Transmembrane helix</keyword>
<evidence type="ECO:0000256" key="2">
    <source>
        <dbReference type="ARBA" id="ARBA00022676"/>
    </source>
</evidence>
<sequence length="310" mass="35336">MKNITLIIPCYNEEHTLPDLISELSSLIGIHKSYTFHILFVDDGSTDATQSILKEYIKSLPITIVSLSRNFGHQAALQAGLDSAEESIIVLLDADLQDPPEVISDMIKKYEQGAKHVIAKRSQRNEKLIKKIPAHIFYYWAQKFSEFPFPREVADFRLLSPEVHTAYKSLPERKFFLRGIFAYLGFTPEIVTYTREKRQKGTSKYSWEKMIRLFLDSIPTLSSEPLRILFPLSKIVAATILTIVLLILLLWFSQGLSTNNLLLICFLLIGLSATYIIGTLSIIALYLHAIFQQSQNRPPYIIDSIINAEQ</sequence>
<dbReference type="InterPro" id="IPR029044">
    <property type="entry name" value="Nucleotide-diphossugar_trans"/>
</dbReference>
<keyword evidence="1" id="KW-1003">Cell membrane</keyword>
<evidence type="ECO:0000256" key="7">
    <source>
        <dbReference type="ARBA" id="ARBA00023136"/>
    </source>
</evidence>
<comment type="caution">
    <text evidence="10">The sequence shown here is derived from an EMBL/GenBank/DDBJ whole genome shotgun (WGS) entry which is preliminary data.</text>
</comment>
<name>A0A955L802_9BACT</name>
<evidence type="ECO:0000313" key="11">
    <source>
        <dbReference type="Proteomes" id="UP000754563"/>
    </source>
</evidence>
<dbReference type="Pfam" id="PF00535">
    <property type="entry name" value="Glycos_transf_2"/>
    <property type="match status" value="1"/>
</dbReference>
<dbReference type="GO" id="GO:0005886">
    <property type="term" value="C:plasma membrane"/>
    <property type="evidence" value="ECO:0007669"/>
    <property type="project" value="TreeGrafter"/>
</dbReference>
<dbReference type="PANTHER" id="PTHR48090:SF3">
    <property type="entry name" value="UNDECAPRENYL-PHOSPHATE 4-DEOXY-4-FORMAMIDO-L-ARABINOSE TRANSFERASE"/>
    <property type="match status" value="1"/>
</dbReference>
<evidence type="ECO:0000256" key="4">
    <source>
        <dbReference type="ARBA" id="ARBA00022692"/>
    </source>
</evidence>
<evidence type="ECO:0000313" key="10">
    <source>
        <dbReference type="EMBL" id="MCA9385296.1"/>
    </source>
</evidence>
<evidence type="ECO:0000256" key="8">
    <source>
        <dbReference type="SAM" id="Phobius"/>
    </source>
</evidence>
<dbReference type="GO" id="GO:0016757">
    <property type="term" value="F:glycosyltransferase activity"/>
    <property type="evidence" value="ECO:0007669"/>
    <property type="project" value="UniProtKB-KW"/>
</dbReference>
<gene>
    <name evidence="10" type="ORF">KC717_01470</name>
</gene>
<keyword evidence="5" id="KW-0448">Lipopolysaccharide biosynthesis</keyword>
<dbReference type="SUPFAM" id="SSF53448">
    <property type="entry name" value="Nucleotide-diphospho-sugar transferases"/>
    <property type="match status" value="1"/>
</dbReference>
<evidence type="ECO:0000256" key="5">
    <source>
        <dbReference type="ARBA" id="ARBA00022985"/>
    </source>
</evidence>
<evidence type="ECO:0000259" key="9">
    <source>
        <dbReference type="Pfam" id="PF00535"/>
    </source>
</evidence>
<feature type="transmembrane region" description="Helical" evidence="8">
    <location>
        <begin position="235"/>
        <end position="254"/>
    </location>
</feature>
<keyword evidence="4 8" id="KW-0812">Transmembrane</keyword>
<reference evidence="10" key="2">
    <citation type="journal article" date="2021" name="Microbiome">
        <title>Successional dynamics and alternative stable states in a saline activated sludge microbial community over 9 years.</title>
        <authorList>
            <person name="Wang Y."/>
            <person name="Ye J."/>
            <person name="Ju F."/>
            <person name="Liu L."/>
            <person name="Boyd J.A."/>
            <person name="Deng Y."/>
            <person name="Parks D.H."/>
            <person name="Jiang X."/>
            <person name="Yin X."/>
            <person name="Woodcroft B.J."/>
            <person name="Tyson G.W."/>
            <person name="Hugenholtz P."/>
            <person name="Polz M.F."/>
            <person name="Zhang T."/>
        </authorList>
    </citation>
    <scope>NUCLEOTIDE SEQUENCE</scope>
    <source>
        <strain evidence="10">HKST-UBA11</strain>
    </source>
</reference>
<accession>A0A955L802</accession>
<keyword evidence="7 8" id="KW-0472">Membrane</keyword>
<keyword evidence="3" id="KW-0808">Transferase</keyword>
<feature type="transmembrane region" description="Helical" evidence="8">
    <location>
        <begin position="260"/>
        <end position="287"/>
    </location>
</feature>
<dbReference type="Proteomes" id="UP000754563">
    <property type="component" value="Unassembled WGS sequence"/>
</dbReference>
<reference evidence="10" key="1">
    <citation type="submission" date="2020-04" db="EMBL/GenBank/DDBJ databases">
        <authorList>
            <person name="Zhang T."/>
        </authorList>
    </citation>
    <scope>NUCLEOTIDE SEQUENCE</scope>
    <source>
        <strain evidence="10">HKST-UBA11</strain>
    </source>
</reference>
<evidence type="ECO:0000256" key="1">
    <source>
        <dbReference type="ARBA" id="ARBA00022475"/>
    </source>
</evidence>
<dbReference type="InterPro" id="IPR001173">
    <property type="entry name" value="Glyco_trans_2-like"/>
</dbReference>
<dbReference type="PANTHER" id="PTHR48090">
    <property type="entry name" value="UNDECAPRENYL-PHOSPHATE 4-DEOXY-4-FORMAMIDO-L-ARABINOSE TRANSFERASE-RELATED"/>
    <property type="match status" value="1"/>
</dbReference>
<organism evidence="10 11">
    <name type="scientific">Candidatus Dojkabacteria bacterium</name>
    <dbReference type="NCBI Taxonomy" id="2099670"/>
    <lineage>
        <taxon>Bacteria</taxon>
        <taxon>Candidatus Dojkabacteria</taxon>
    </lineage>
</organism>
<proteinExistence type="predicted"/>
<evidence type="ECO:0000256" key="3">
    <source>
        <dbReference type="ARBA" id="ARBA00022679"/>
    </source>
</evidence>
<keyword evidence="2" id="KW-0328">Glycosyltransferase</keyword>
<dbReference type="CDD" id="cd04187">
    <property type="entry name" value="DPM1_like_bac"/>
    <property type="match status" value="1"/>
</dbReference>
<protein>
    <submittedName>
        <fullName evidence="10">Glycosyltransferase family 2 protein</fullName>
    </submittedName>
</protein>
<feature type="domain" description="Glycosyltransferase 2-like" evidence="9">
    <location>
        <begin position="6"/>
        <end position="143"/>
    </location>
</feature>